<proteinExistence type="predicted"/>
<dbReference type="EMBL" id="BTSX01000005">
    <property type="protein sequence ID" value="GMT02028.1"/>
    <property type="molecule type" value="Genomic_DNA"/>
</dbReference>
<organism evidence="2 3">
    <name type="scientific">Pristionchus entomophagus</name>
    <dbReference type="NCBI Taxonomy" id="358040"/>
    <lineage>
        <taxon>Eukaryota</taxon>
        <taxon>Metazoa</taxon>
        <taxon>Ecdysozoa</taxon>
        <taxon>Nematoda</taxon>
        <taxon>Chromadorea</taxon>
        <taxon>Rhabditida</taxon>
        <taxon>Rhabditina</taxon>
        <taxon>Diplogasteromorpha</taxon>
        <taxon>Diplogasteroidea</taxon>
        <taxon>Neodiplogasteridae</taxon>
        <taxon>Pristionchus</taxon>
    </lineage>
</organism>
<dbReference type="Proteomes" id="UP001432027">
    <property type="component" value="Unassembled WGS sequence"/>
</dbReference>
<name>A0AAV5U5W1_9BILA</name>
<evidence type="ECO:0000313" key="3">
    <source>
        <dbReference type="Proteomes" id="UP001432027"/>
    </source>
</evidence>
<reference evidence="2" key="1">
    <citation type="submission" date="2023-10" db="EMBL/GenBank/DDBJ databases">
        <title>Genome assembly of Pristionchus species.</title>
        <authorList>
            <person name="Yoshida K."/>
            <person name="Sommer R.J."/>
        </authorList>
    </citation>
    <scope>NUCLEOTIDE SEQUENCE</scope>
    <source>
        <strain evidence="2">RS0144</strain>
    </source>
</reference>
<evidence type="ECO:0000256" key="1">
    <source>
        <dbReference type="SAM" id="Coils"/>
    </source>
</evidence>
<dbReference type="AlphaFoldDB" id="A0AAV5U5W1"/>
<keyword evidence="3" id="KW-1185">Reference proteome</keyword>
<sequence length="118" mass="13458">AILGEDGKNMGPINEGLSEDIKEEPLDDDLMLELDGKRGEKMDTINIDLARENAALKMEMDKMLKEHNDRVAQLTLKLTQCDGVQEVLNRQVDDLKREIGQGMERNQALQQRFVQYSN</sequence>
<keyword evidence="1" id="KW-0175">Coiled coil</keyword>
<protein>
    <submittedName>
        <fullName evidence="2">Uncharacterized protein</fullName>
    </submittedName>
</protein>
<feature type="non-terminal residue" evidence="2">
    <location>
        <position position="1"/>
    </location>
</feature>
<accession>A0AAV5U5W1</accession>
<gene>
    <name evidence="2" type="ORF">PENTCL1PPCAC_24202</name>
</gene>
<comment type="caution">
    <text evidence="2">The sequence shown here is derived from an EMBL/GenBank/DDBJ whole genome shotgun (WGS) entry which is preliminary data.</text>
</comment>
<evidence type="ECO:0000313" key="2">
    <source>
        <dbReference type="EMBL" id="GMT02028.1"/>
    </source>
</evidence>
<feature type="coiled-coil region" evidence="1">
    <location>
        <begin position="46"/>
        <end position="112"/>
    </location>
</feature>